<proteinExistence type="inferred from homology"/>
<comment type="cofactor">
    <cofactor evidence="1">
        <name>Zn(2+)</name>
        <dbReference type="ChEBI" id="CHEBI:29105"/>
    </cofactor>
</comment>
<feature type="signal peptide" evidence="4">
    <location>
        <begin position="1"/>
        <end position="34"/>
    </location>
</feature>
<dbReference type="GO" id="GO:0008270">
    <property type="term" value="F:zinc ion binding"/>
    <property type="evidence" value="ECO:0007669"/>
    <property type="project" value="InterPro"/>
</dbReference>
<evidence type="ECO:0000313" key="7">
    <source>
        <dbReference type="Proteomes" id="UP001321473"/>
    </source>
</evidence>
<evidence type="ECO:0000313" key="6">
    <source>
        <dbReference type="EMBL" id="KAK8765114.1"/>
    </source>
</evidence>
<evidence type="ECO:0000256" key="1">
    <source>
        <dbReference type="ARBA" id="ARBA00001947"/>
    </source>
</evidence>
<dbReference type="PANTHER" id="PTHR11705">
    <property type="entry name" value="PROTEASE FAMILY M14 CARBOXYPEPTIDASE A,B"/>
    <property type="match status" value="1"/>
</dbReference>
<feature type="transmembrane region" description="Helical" evidence="3">
    <location>
        <begin position="356"/>
        <end position="377"/>
    </location>
</feature>
<organism evidence="6 7">
    <name type="scientific">Amblyomma americanum</name>
    <name type="common">Lone star tick</name>
    <dbReference type="NCBI Taxonomy" id="6943"/>
    <lineage>
        <taxon>Eukaryota</taxon>
        <taxon>Metazoa</taxon>
        <taxon>Ecdysozoa</taxon>
        <taxon>Arthropoda</taxon>
        <taxon>Chelicerata</taxon>
        <taxon>Arachnida</taxon>
        <taxon>Acari</taxon>
        <taxon>Parasitiformes</taxon>
        <taxon>Ixodida</taxon>
        <taxon>Ixodoidea</taxon>
        <taxon>Ixodidae</taxon>
        <taxon>Amblyomminae</taxon>
        <taxon>Amblyomma</taxon>
    </lineage>
</organism>
<keyword evidence="3" id="KW-0812">Transmembrane</keyword>
<comment type="caution">
    <text evidence="6">The sequence shown here is derived from an EMBL/GenBank/DDBJ whole genome shotgun (WGS) entry which is preliminary data.</text>
</comment>
<dbReference type="Pfam" id="PF00246">
    <property type="entry name" value="Peptidase_M14"/>
    <property type="match status" value="1"/>
</dbReference>
<feature type="chain" id="PRO_5042904137" description="Peptidase M14 domain-containing protein" evidence="4">
    <location>
        <begin position="35"/>
        <end position="387"/>
    </location>
</feature>
<keyword evidence="3" id="KW-0472">Membrane</keyword>
<sequence>MRLHGNACVEAMSVARIWRLAATLVALCWACARSDHEETRPDYGVYHNLSAVYSEIASLARTHPTYVRIEPGFRTSTNLSRLAVRVADFSNATGPPGQPRGSPKVRALLLFGVHGGELVTVESALHFLRKLLGTPGPFGQMVLSKADLHLVVLANPDARERVERTGDFCSDATRGANLEAPLFGSDRSDQREKTEDAQTLHVLANLSRAHAFDAVVAFRSGAREIRLPFASPHAWLRARRQRTKEKAATTLAKAVARAVRPRFPYRHASRPPLLRLINGKPFDIVRKVPFSLAIGLWDGGHGNASHCFRQLNPGSASLAKTLEELDPLYEVLFLHLVRWKEGQSGLAAKWKKVRPLWIKLAALKIGIILLVAALCGWRRRASGYTQH</sequence>
<accession>A0AAQ4DRM4</accession>
<dbReference type="GO" id="GO:0004181">
    <property type="term" value="F:metallocarboxypeptidase activity"/>
    <property type="evidence" value="ECO:0007669"/>
    <property type="project" value="InterPro"/>
</dbReference>
<name>A0AAQ4DRM4_AMBAM</name>
<keyword evidence="4" id="KW-0732">Signal</keyword>
<dbReference type="Gene3D" id="3.40.630.10">
    <property type="entry name" value="Zn peptidases"/>
    <property type="match status" value="1"/>
</dbReference>
<keyword evidence="3" id="KW-1133">Transmembrane helix</keyword>
<dbReference type="SUPFAM" id="SSF53187">
    <property type="entry name" value="Zn-dependent exopeptidases"/>
    <property type="match status" value="1"/>
</dbReference>
<evidence type="ECO:0000256" key="2">
    <source>
        <dbReference type="ARBA" id="ARBA00005988"/>
    </source>
</evidence>
<dbReference type="InterPro" id="IPR000834">
    <property type="entry name" value="Peptidase_M14"/>
</dbReference>
<evidence type="ECO:0000256" key="4">
    <source>
        <dbReference type="SAM" id="SignalP"/>
    </source>
</evidence>
<protein>
    <recommendedName>
        <fullName evidence="5">Peptidase M14 domain-containing protein</fullName>
    </recommendedName>
</protein>
<dbReference type="Proteomes" id="UP001321473">
    <property type="component" value="Unassembled WGS sequence"/>
</dbReference>
<dbReference type="GO" id="GO:0006508">
    <property type="term" value="P:proteolysis"/>
    <property type="evidence" value="ECO:0007669"/>
    <property type="project" value="InterPro"/>
</dbReference>
<dbReference type="PANTHER" id="PTHR11705:SF119">
    <property type="entry name" value="OS02G0119300 PROTEIN"/>
    <property type="match status" value="1"/>
</dbReference>
<feature type="domain" description="Peptidase M14" evidence="5">
    <location>
        <begin position="46"/>
        <end position="317"/>
    </location>
</feature>
<comment type="similarity">
    <text evidence="2">Belongs to the peptidase M14 family.</text>
</comment>
<dbReference type="GO" id="GO:0005615">
    <property type="term" value="C:extracellular space"/>
    <property type="evidence" value="ECO:0007669"/>
    <property type="project" value="TreeGrafter"/>
</dbReference>
<keyword evidence="7" id="KW-1185">Reference proteome</keyword>
<evidence type="ECO:0000256" key="3">
    <source>
        <dbReference type="SAM" id="Phobius"/>
    </source>
</evidence>
<reference evidence="6 7" key="1">
    <citation type="journal article" date="2023" name="Arcadia Sci">
        <title>De novo assembly of a long-read Amblyomma americanum tick genome.</title>
        <authorList>
            <person name="Chou S."/>
            <person name="Poskanzer K.E."/>
            <person name="Rollins M."/>
            <person name="Thuy-Boun P.S."/>
        </authorList>
    </citation>
    <scope>NUCLEOTIDE SEQUENCE [LARGE SCALE GENOMIC DNA]</scope>
    <source>
        <strain evidence="6">F_SG_1</strain>
        <tissue evidence="6">Salivary glands</tissue>
    </source>
</reference>
<dbReference type="EMBL" id="JARKHS020027701">
    <property type="protein sequence ID" value="KAK8765114.1"/>
    <property type="molecule type" value="Genomic_DNA"/>
</dbReference>
<evidence type="ECO:0000259" key="5">
    <source>
        <dbReference type="SMART" id="SM00631"/>
    </source>
</evidence>
<dbReference type="AlphaFoldDB" id="A0AAQ4DRM4"/>
<gene>
    <name evidence="6" type="ORF">V5799_032276</name>
</gene>
<dbReference type="SMART" id="SM00631">
    <property type="entry name" value="Zn_pept"/>
    <property type="match status" value="1"/>
</dbReference>